<protein>
    <recommendedName>
        <fullName evidence="4">Rap1a immunity protein domain-containing protein</fullName>
    </recommendedName>
</protein>
<dbReference type="RefSeq" id="WP_046488403.1">
    <property type="nucleotide sequence ID" value="NZ_LN827929.1"/>
</dbReference>
<proteinExistence type="predicted"/>
<organism evidence="2 3">
    <name type="scientific">Candidatus Methylopumilus planktonicus</name>
    <dbReference type="NCBI Taxonomy" id="1581557"/>
    <lineage>
        <taxon>Bacteria</taxon>
        <taxon>Pseudomonadati</taxon>
        <taxon>Pseudomonadota</taxon>
        <taxon>Betaproteobacteria</taxon>
        <taxon>Nitrosomonadales</taxon>
        <taxon>Methylophilaceae</taxon>
        <taxon>Candidatus Methylopumilus</taxon>
    </lineage>
</organism>
<dbReference type="OrthoDB" id="9789668at2"/>
<evidence type="ECO:0008006" key="4">
    <source>
        <dbReference type="Google" id="ProtNLM"/>
    </source>
</evidence>
<dbReference type="KEGG" id="mbat:BN1208_0973"/>
<dbReference type="HOGENOM" id="CLU_2330494_0_0_4"/>
<name>A0A0D6EWK2_9PROT</name>
<dbReference type="Proteomes" id="UP000064007">
    <property type="component" value="Chromosome 1"/>
</dbReference>
<feature type="signal peptide" evidence="1">
    <location>
        <begin position="1"/>
        <end position="18"/>
    </location>
</feature>
<dbReference type="AlphaFoldDB" id="A0A0D6EWK2"/>
<evidence type="ECO:0000313" key="2">
    <source>
        <dbReference type="EMBL" id="CEZ19856.1"/>
    </source>
</evidence>
<dbReference type="EMBL" id="LN827929">
    <property type="protein sequence ID" value="CEZ19856.1"/>
    <property type="molecule type" value="Genomic_DNA"/>
</dbReference>
<gene>
    <name evidence="2" type="ORF">BN1208_0973</name>
</gene>
<evidence type="ECO:0000313" key="3">
    <source>
        <dbReference type="Proteomes" id="UP000064007"/>
    </source>
</evidence>
<evidence type="ECO:0000256" key="1">
    <source>
        <dbReference type="SAM" id="SignalP"/>
    </source>
</evidence>
<keyword evidence="3" id="KW-1185">Reference proteome</keyword>
<reference evidence="3" key="1">
    <citation type="submission" date="2014-12" db="EMBL/GenBank/DDBJ databases">
        <authorList>
            <person name="Salcher M.M."/>
        </authorList>
    </citation>
    <scope>NUCLEOTIDE SEQUENCE [LARGE SCALE GENOMIC DNA]</scope>
    <source>
        <strain evidence="3">MMS-10A-171</strain>
    </source>
</reference>
<sequence length="98" mass="10826">MKILLPVFVLFFSMTSHADLAKAKSCNVNKDNECELLLISTIDTLASSGFYCSDGKASYNNIIDAWRKDMAFNGNLQKVSTHVSLGFTINQLGLSCKR</sequence>
<feature type="chain" id="PRO_5002303596" description="Rap1a immunity protein domain-containing protein" evidence="1">
    <location>
        <begin position="19"/>
        <end position="98"/>
    </location>
</feature>
<accession>A0A0D6EWK2</accession>
<keyword evidence="1" id="KW-0732">Signal</keyword>